<dbReference type="AlphaFoldDB" id="A0A811UML6"/>
<accession>A0A811UML6</accession>
<proteinExistence type="predicted"/>
<protein>
    <submittedName>
        <fullName evidence="1">(Mediterranean fruit fly) hypothetical protein</fullName>
    </submittedName>
</protein>
<name>A0A811UML6_CERCA</name>
<dbReference type="EMBL" id="CAJHJT010000012">
    <property type="protein sequence ID" value="CAD6999568.1"/>
    <property type="molecule type" value="Genomic_DNA"/>
</dbReference>
<dbReference type="Proteomes" id="UP000606786">
    <property type="component" value="Unassembled WGS sequence"/>
</dbReference>
<evidence type="ECO:0000313" key="1">
    <source>
        <dbReference type="EMBL" id="CAD6999568.1"/>
    </source>
</evidence>
<sequence length="98" mass="10389">ASPIFEIGHCGEAITHFGNACAYVETCATCHLQHFLTPCGDGVGMWQQHKRVGAVTGSPAKNSSRRRLSGMELIITGVDGNTTCVSVRAATARECMHA</sequence>
<evidence type="ECO:0000313" key="2">
    <source>
        <dbReference type="Proteomes" id="UP000606786"/>
    </source>
</evidence>
<feature type="non-terminal residue" evidence="1">
    <location>
        <position position="98"/>
    </location>
</feature>
<comment type="caution">
    <text evidence="1">The sequence shown here is derived from an EMBL/GenBank/DDBJ whole genome shotgun (WGS) entry which is preliminary data.</text>
</comment>
<keyword evidence="2" id="KW-1185">Reference proteome</keyword>
<reference evidence="1" key="1">
    <citation type="submission" date="2020-11" db="EMBL/GenBank/DDBJ databases">
        <authorList>
            <person name="Whitehead M."/>
        </authorList>
    </citation>
    <scope>NUCLEOTIDE SEQUENCE</scope>
    <source>
        <strain evidence="1">EGII</strain>
    </source>
</reference>
<organism evidence="1 2">
    <name type="scientific">Ceratitis capitata</name>
    <name type="common">Mediterranean fruit fly</name>
    <name type="synonym">Tephritis capitata</name>
    <dbReference type="NCBI Taxonomy" id="7213"/>
    <lineage>
        <taxon>Eukaryota</taxon>
        <taxon>Metazoa</taxon>
        <taxon>Ecdysozoa</taxon>
        <taxon>Arthropoda</taxon>
        <taxon>Hexapoda</taxon>
        <taxon>Insecta</taxon>
        <taxon>Pterygota</taxon>
        <taxon>Neoptera</taxon>
        <taxon>Endopterygota</taxon>
        <taxon>Diptera</taxon>
        <taxon>Brachycera</taxon>
        <taxon>Muscomorpha</taxon>
        <taxon>Tephritoidea</taxon>
        <taxon>Tephritidae</taxon>
        <taxon>Ceratitis</taxon>
        <taxon>Ceratitis</taxon>
    </lineage>
</organism>
<gene>
    <name evidence="1" type="ORF">CCAP1982_LOCUS8093</name>
</gene>